<dbReference type="InterPro" id="IPR044855">
    <property type="entry name" value="CoA-Trfase_III_dom3_sf"/>
</dbReference>
<dbReference type="Proteomes" id="UP001500957">
    <property type="component" value="Unassembled WGS sequence"/>
</dbReference>
<dbReference type="PANTHER" id="PTHR48207:SF3">
    <property type="entry name" value="SUCCINATE--HYDROXYMETHYLGLUTARATE COA-TRANSFERASE"/>
    <property type="match status" value="1"/>
</dbReference>
<gene>
    <name evidence="3" type="ORF">GCM10009547_28560</name>
</gene>
<proteinExistence type="predicted"/>
<evidence type="ECO:0000313" key="4">
    <source>
        <dbReference type="Proteomes" id="UP001500957"/>
    </source>
</evidence>
<dbReference type="PANTHER" id="PTHR48207">
    <property type="entry name" value="SUCCINATE--HYDROXYMETHYLGLUTARATE COA-TRANSFERASE"/>
    <property type="match status" value="1"/>
</dbReference>
<comment type="caution">
    <text evidence="3">The sequence shown here is derived from an EMBL/GenBank/DDBJ whole genome shotgun (WGS) entry which is preliminary data.</text>
</comment>
<organism evidence="3 4">
    <name type="scientific">Sporichthya brevicatena</name>
    <dbReference type="NCBI Taxonomy" id="171442"/>
    <lineage>
        <taxon>Bacteria</taxon>
        <taxon>Bacillati</taxon>
        <taxon>Actinomycetota</taxon>
        <taxon>Actinomycetes</taxon>
        <taxon>Sporichthyales</taxon>
        <taxon>Sporichthyaceae</taxon>
        <taxon>Sporichthya</taxon>
    </lineage>
</organism>
<dbReference type="Pfam" id="PF02515">
    <property type="entry name" value="CoA_transf_3"/>
    <property type="match status" value="1"/>
</dbReference>
<sequence length="397" mass="41915">MAMPEPTGETPGSPLPLDGIRVIDLTTSYAGPTAAMLLADMGADVIKVETPRGDDTRAWGPPFLEGESTWFLSVNRNKRSICLDLHLEADRATLFSLLETANALLVSVNPAKLARLGLDPDDIAERFPGLIFCTLSGFGLDGPHAALPGYDLIAQARSGMMSVTGPSADSPQRMSTAVTDVVAGLVAAFSVAAALVRQRSSGTGEVIDVSLLESALLLMAPRMASFLAGGDEPEPCNATDSVLTPYQAFATADRKIVVAAGNDAMWRRLCTAIGGTELLTDRRFATTAGRQAARDEIAEALSELLRHGSADEWLERLAANGVPAAMVQSASEVVKDPQLIARGALVEQDHPVAGPHTVVGAPWRLRSNPNRAPRRAAPMLGEHTEEVLKSISPETPA</sequence>
<dbReference type="Gene3D" id="3.40.50.10540">
    <property type="entry name" value="Crotonobetainyl-coa:carnitine coa-transferase, domain 1"/>
    <property type="match status" value="1"/>
</dbReference>
<dbReference type="GO" id="GO:0016740">
    <property type="term" value="F:transferase activity"/>
    <property type="evidence" value="ECO:0007669"/>
    <property type="project" value="UniProtKB-KW"/>
</dbReference>
<keyword evidence="1 3" id="KW-0808">Transferase</keyword>
<reference evidence="4" key="1">
    <citation type="journal article" date="2019" name="Int. J. Syst. Evol. Microbiol.">
        <title>The Global Catalogue of Microorganisms (GCM) 10K type strain sequencing project: providing services to taxonomists for standard genome sequencing and annotation.</title>
        <authorList>
            <consortium name="The Broad Institute Genomics Platform"/>
            <consortium name="The Broad Institute Genome Sequencing Center for Infectious Disease"/>
            <person name="Wu L."/>
            <person name="Ma J."/>
        </authorList>
    </citation>
    <scope>NUCLEOTIDE SEQUENCE [LARGE SCALE GENOMIC DNA]</scope>
    <source>
        <strain evidence="4">JCM 10671</strain>
    </source>
</reference>
<dbReference type="EMBL" id="BAAAHE010000023">
    <property type="protein sequence ID" value="GAA0623761.1"/>
    <property type="molecule type" value="Genomic_DNA"/>
</dbReference>
<dbReference type="InterPro" id="IPR003673">
    <property type="entry name" value="CoA-Trfase_fam_III"/>
</dbReference>
<feature type="compositionally biased region" description="Low complexity" evidence="2">
    <location>
        <begin position="368"/>
        <end position="378"/>
    </location>
</feature>
<feature type="region of interest" description="Disordered" evidence="2">
    <location>
        <begin position="367"/>
        <end position="397"/>
    </location>
</feature>
<evidence type="ECO:0000256" key="2">
    <source>
        <dbReference type="SAM" id="MobiDB-lite"/>
    </source>
</evidence>
<name>A0ABP3S2Z4_9ACTN</name>
<dbReference type="InterPro" id="IPR023606">
    <property type="entry name" value="CoA-Trfase_III_dom_1_sf"/>
</dbReference>
<protein>
    <submittedName>
        <fullName evidence="3">CoA transferase</fullName>
    </submittedName>
</protein>
<keyword evidence="4" id="KW-1185">Reference proteome</keyword>
<dbReference type="Gene3D" id="3.30.1540.10">
    <property type="entry name" value="formyl-coa transferase, domain 3"/>
    <property type="match status" value="1"/>
</dbReference>
<dbReference type="SUPFAM" id="SSF89796">
    <property type="entry name" value="CoA-transferase family III (CaiB/BaiF)"/>
    <property type="match status" value="1"/>
</dbReference>
<accession>A0ABP3S2Z4</accession>
<dbReference type="InterPro" id="IPR050483">
    <property type="entry name" value="CoA-transferase_III_domain"/>
</dbReference>
<evidence type="ECO:0000313" key="3">
    <source>
        <dbReference type="EMBL" id="GAA0623761.1"/>
    </source>
</evidence>
<evidence type="ECO:0000256" key="1">
    <source>
        <dbReference type="ARBA" id="ARBA00022679"/>
    </source>
</evidence>